<gene>
    <name evidence="6" type="ORF">SAMN02745977_00566</name>
</gene>
<keyword evidence="2" id="KW-0805">Transcription regulation</keyword>
<dbReference type="AlphaFoldDB" id="A0A1H8E4Z4"/>
<dbReference type="PRINTS" id="PR00039">
    <property type="entry name" value="HTHLYSR"/>
</dbReference>
<sequence length="313" mass="34324">MDLRHIKYFLAVADELHMGRAARRLGISQPPLTRQIRQIEDELQVQLFVRTPRGMELTQAGEVFRTEAANISMMVSAGIDRVQRVGQGRLGRLDIGVFGSGIYDAIPALLQKLRASLPGLNVVLHTMHREEQIDALRQRRISAGFNRMMPVLPDLAQELVTLEPLWAVLPAGHPLAAEDSLSLEQLATQPFVLFPNAGRPNFVDRVIRIFGDRGLDIAVAQEIGDTVTGMALVAHGFGVTLVPESVTRAIALRNTVYRPLSDAPHAQIDLSCIYRADDGSPQLHALLALIRVQRATRSAARPDAAATCQPLGH</sequence>
<evidence type="ECO:0000256" key="3">
    <source>
        <dbReference type="ARBA" id="ARBA00023125"/>
    </source>
</evidence>
<dbReference type="SUPFAM" id="SSF46785">
    <property type="entry name" value="Winged helix' DNA-binding domain"/>
    <property type="match status" value="1"/>
</dbReference>
<dbReference type="GO" id="GO:0003700">
    <property type="term" value="F:DNA-binding transcription factor activity"/>
    <property type="evidence" value="ECO:0007669"/>
    <property type="project" value="InterPro"/>
</dbReference>
<dbReference type="InterPro" id="IPR000847">
    <property type="entry name" value="LysR_HTH_N"/>
</dbReference>
<dbReference type="InterPro" id="IPR036388">
    <property type="entry name" value="WH-like_DNA-bd_sf"/>
</dbReference>
<dbReference type="PANTHER" id="PTHR30346:SF28">
    <property type="entry name" value="HTH-TYPE TRANSCRIPTIONAL REGULATOR CYNR"/>
    <property type="match status" value="1"/>
</dbReference>
<dbReference type="Proteomes" id="UP000199531">
    <property type="component" value="Unassembled WGS sequence"/>
</dbReference>
<dbReference type="GO" id="GO:0003677">
    <property type="term" value="F:DNA binding"/>
    <property type="evidence" value="ECO:0007669"/>
    <property type="project" value="UniProtKB-KW"/>
</dbReference>
<dbReference type="SUPFAM" id="SSF53850">
    <property type="entry name" value="Periplasmic binding protein-like II"/>
    <property type="match status" value="1"/>
</dbReference>
<name>A0A1H8E4Z4_9BURK</name>
<dbReference type="InterPro" id="IPR036390">
    <property type="entry name" value="WH_DNA-bd_sf"/>
</dbReference>
<dbReference type="FunFam" id="1.10.10.10:FF:000001">
    <property type="entry name" value="LysR family transcriptional regulator"/>
    <property type="match status" value="1"/>
</dbReference>
<organism evidence="6 7">
    <name type="scientific">Brachymonas denitrificans DSM 15123</name>
    <dbReference type="NCBI Taxonomy" id="1121117"/>
    <lineage>
        <taxon>Bacteria</taxon>
        <taxon>Pseudomonadati</taxon>
        <taxon>Pseudomonadota</taxon>
        <taxon>Betaproteobacteria</taxon>
        <taxon>Burkholderiales</taxon>
        <taxon>Comamonadaceae</taxon>
        <taxon>Brachymonas</taxon>
    </lineage>
</organism>
<evidence type="ECO:0000313" key="7">
    <source>
        <dbReference type="Proteomes" id="UP000199531"/>
    </source>
</evidence>
<dbReference type="Pfam" id="PF03466">
    <property type="entry name" value="LysR_substrate"/>
    <property type="match status" value="1"/>
</dbReference>
<dbReference type="RefSeq" id="WP_091813556.1">
    <property type="nucleotide sequence ID" value="NZ_FOCW01000001.1"/>
</dbReference>
<evidence type="ECO:0000313" key="6">
    <source>
        <dbReference type="EMBL" id="SEN14651.1"/>
    </source>
</evidence>
<reference evidence="6 7" key="1">
    <citation type="submission" date="2016-10" db="EMBL/GenBank/DDBJ databases">
        <authorList>
            <person name="de Groot N.N."/>
        </authorList>
    </citation>
    <scope>NUCLEOTIDE SEQUENCE [LARGE SCALE GENOMIC DNA]</scope>
    <source>
        <strain evidence="6 7">DSM 15123</strain>
    </source>
</reference>
<keyword evidence="3 6" id="KW-0238">DNA-binding</keyword>
<evidence type="ECO:0000256" key="1">
    <source>
        <dbReference type="ARBA" id="ARBA00009437"/>
    </source>
</evidence>
<evidence type="ECO:0000256" key="2">
    <source>
        <dbReference type="ARBA" id="ARBA00023015"/>
    </source>
</evidence>
<dbReference type="GO" id="GO:0032993">
    <property type="term" value="C:protein-DNA complex"/>
    <property type="evidence" value="ECO:0007669"/>
    <property type="project" value="TreeGrafter"/>
</dbReference>
<dbReference type="PANTHER" id="PTHR30346">
    <property type="entry name" value="TRANSCRIPTIONAL DUAL REGULATOR HCAR-RELATED"/>
    <property type="match status" value="1"/>
</dbReference>
<dbReference type="Gene3D" id="3.40.190.10">
    <property type="entry name" value="Periplasmic binding protein-like II"/>
    <property type="match status" value="2"/>
</dbReference>
<dbReference type="EMBL" id="FOCW01000001">
    <property type="protein sequence ID" value="SEN14651.1"/>
    <property type="molecule type" value="Genomic_DNA"/>
</dbReference>
<dbReference type="Pfam" id="PF00126">
    <property type="entry name" value="HTH_1"/>
    <property type="match status" value="1"/>
</dbReference>
<dbReference type="PROSITE" id="PS50931">
    <property type="entry name" value="HTH_LYSR"/>
    <property type="match status" value="1"/>
</dbReference>
<evidence type="ECO:0000259" key="5">
    <source>
        <dbReference type="PROSITE" id="PS50931"/>
    </source>
</evidence>
<proteinExistence type="inferred from homology"/>
<dbReference type="STRING" id="1121117.SAMN02745977_00566"/>
<protein>
    <submittedName>
        <fullName evidence="6">DNA-binding transcriptional regulator, LysR family</fullName>
    </submittedName>
</protein>
<dbReference type="Gene3D" id="1.10.10.10">
    <property type="entry name" value="Winged helix-like DNA-binding domain superfamily/Winged helix DNA-binding domain"/>
    <property type="match status" value="1"/>
</dbReference>
<dbReference type="InterPro" id="IPR005119">
    <property type="entry name" value="LysR_subst-bd"/>
</dbReference>
<accession>A0A1H8E4Z4</accession>
<feature type="domain" description="HTH lysR-type" evidence="5">
    <location>
        <begin position="1"/>
        <end position="58"/>
    </location>
</feature>
<dbReference type="OrthoDB" id="5292387at2"/>
<evidence type="ECO:0000256" key="4">
    <source>
        <dbReference type="ARBA" id="ARBA00023163"/>
    </source>
</evidence>
<keyword evidence="4" id="KW-0804">Transcription</keyword>
<keyword evidence="7" id="KW-1185">Reference proteome</keyword>
<comment type="similarity">
    <text evidence="1">Belongs to the LysR transcriptional regulatory family.</text>
</comment>